<evidence type="ECO:0000313" key="15">
    <source>
        <dbReference type="Proteomes" id="UP000093267"/>
    </source>
</evidence>
<feature type="transmembrane region" description="Helical" evidence="13">
    <location>
        <begin position="41"/>
        <end position="57"/>
    </location>
</feature>
<evidence type="ECO:0000256" key="9">
    <source>
        <dbReference type="ARBA" id="ARBA00023065"/>
    </source>
</evidence>
<keyword evidence="15" id="KW-1185">Reference proteome</keyword>
<comment type="similarity">
    <text evidence="2">Belongs to the TMEM175 family.</text>
</comment>
<dbReference type="RefSeq" id="WP_065900839.1">
    <property type="nucleotide sequence ID" value="NZ_CP014912.1"/>
</dbReference>
<gene>
    <name evidence="14" type="ORF">AYR63_00300</name>
</gene>
<keyword evidence="7" id="KW-0630">Potassium</keyword>
<dbReference type="InterPro" id="IPR010617">
    <property type="entry name" value="TMEM175-like"/>
</dbReference>
<evidence type="ECO:0000256" key="11">
    <source>
        <dbReference type="ARBA" id="ARBA00023303"/>
    </source>
</evidence>
<evidence type="ECO:0000256" key="3">
    <source>
        <dbReference type="ARBA" id="ARBA00022448"/>
    </source>
</evidence>
<evidence type="ECO:0008006" key="16">
    <source>
        <dbReference type="Google" id="ProtNLM"/>
    </source>
</evidence>
<dbReference type="GO" id="GO:0015252">
    <property type="term" value="F:proton channel activity"/>
    <property type="evidence" value="ECO:0007669"/>
    <property type="project" value="InterPro"/>
</dbReference>
<dbReference type="EMBL" id="CP014924">
    <property type="protein sequence ID" value="ANZ65738.1"/>
    <property type="molecule type" value="Genomic_DNA"/>
</dbReference>
<evidence type="ECO:0000256" key="6">
    <source>
        <dbReference type="ARBA" id="ARBA00022826"/>
    </source>
</evidence>
<feature type="transmembrane region" description="Helical" evidence="13">
    <location>
        <begin position="7"/>
        <end position="29"/>
    </location>
</feature>
<keyword evidence="9" id="KW-0406">Ion transport</keyword>
<feature type="transmembrane region" description="Helical" evidence="13">
    <location>
        <begin position="152"/>
        <end position="182"/>
    </location>
</feature>
<keyword evidence="11" id="KW-0407">Ion channel</keyword>
<feature type="transmembrane region" description="Helical" evidence="13">
    <location>
        <begin position="108"/>
        <end position="126"/>
    </location>
</feature>
<protein>
    <recommendedName>
        <fullName evidence="16">Integral membrane protein</fullName>
    </recommendedName>
</protein>
<dbReference type="AlphaFoldDB" id="A0A1B2IUK8"/>
<dbReference type="KEGG" id="lpd:AYR62_02620"/>
<evidence type="ECO:0000313" key="14">
    <source>
        <dbReference type="EMBL" id="ANZ65738.1"/>
    </source>
</evidence>
<keyword evidence="4" id="KW-0633">Potassium transport</keyword>
<reference evidence="14 15" key="1">
    <citation type="submission" date="2016-03" db="EMBL/GenBank/DDBJ databases">
        <title>Pediococcus and Lactobacillus from brewery environment - whole genome sequencing and assembly.</title>
        <authorList>
            <person name="Behr J."/>
            <person name="Geissler A.J."/>
            <person name="Vogel R.F."/>
        </authorList>
    </citation>
    <scope>NUCLEOTIDE SEQUENCE [LARGE SCALE GENOMIC DNA]</scope>
    <source>
        <strain evidence="14 15">TMW 1.1995</strain>
    </source>
</reference>
<keyword evidence="6" id="KW-0631">Potassium channel</keyword>
<organism evidence="14 15">
    <name type="scientific">Secundilactobacillus paracollinoides</name>
    <dbReference type="NCBI Taxonomy" id="240427"/>
    <lineage>
        <taxon>Bacteria</taxon>
        <taxon>Bacillati</taxon>
        <taxon>Bacillota</taxon>
        <taxon>Bacilli</taxon>
        <taxon>Lactobacillales</taxon>
        <taxon>Lactobacillaceae</taxon>
        <taxon>Secundilactobacillus</taxon>
    </lineage>
</organism>
<evidence type="ECO:0000256" key="8">
    <source>
        <dbReference type="ARBA" id="ARBA00022989"/>
    </source>
</evidence>
<sequence length="196" mass="22090">MDKNRVLALSDGVIAIIMTIMVLELKTPVSGGWQGLLDNKFILISYVVSFTGTYYFWTVHHELFKYFKVVPINSVWLNAVYLLMLSLLPFTTSWVGEHLMAAPAEFSYAVNFLLITLATLWLEVGIRQEFERKGQPLPIAVKRTSKSLKWTVCVNVVCCALTFLWAPIGLISVMVMLVVWIANSVVRSRQSVEEGG</sequence>
<dbReference type="OrthoDB" id="7626281at2"/>
<proteinExistence type="inferred from homology"/>
<keyword evidence="5 13" id="KW-0812">Transmembrane</keyword>
<feature type="transmembrane region" description="Helical" evidence="13">
    <location>
        <begin position="69"/>
        <end position="88"/>
    </location>
</feature>
<evidence type="ECO:0000256" key="13">
    <source>
        <dbReference type="SAM" id="Phobius"/>
    </source>
</evidence>
<evidence type="ECO:0000256" key="5">
    <source>
        <dbReference type="ARBA" id="ARBA00022692"/>
    </source>
</evidence>
<dbReference type="GO" id="GO:0016020">
    <property type="term" value="C:membrane"/>
    <property type="evidence" value="ECO:0007669"/>
    <property type="project" value="UniProtKB-SubCell"/>
</dbReference>
<evidence type="ECO:0000256" key="10">
    <source>
        <dbReference type="ARBA" id="ARBA00023136"/>
    </source>
</evidence>
<evidence type="ECO:0000256" key="4">
    <source>
        <dbReference type="ARBA" id="ARBA00022538"/>
    </source>
</evidence>
<accession>A0A1B2IUK8</accession>
<comment type="catalytic activity">
    <reaction evidence="12">
        <text>K(+)(in) = K(+)(out)</text>
        <dbReference type="Rhea" id="RHEA:29463"/>
        <dbReference type="ChEBI" id="CHEBI:29103"/>
    </reaction>
</comment>
<keyword evidence="10 13" id="KW-0472">Membrane</keyword>
<comment type="subcellular location">
    <subcellularLocation>
        <location evidence="1">Membrane</location>
        <topology evidence="1">Multi-pass membrane protein</topology>
    </subcellularLocation>
</comment>
<keyword evidence="3" id="KW-0813">Transport</keyword>
<dbReference type="GO" id="GO:0005267">
    <property type="term" value="F:potassium channel activity"/>
    <property type="evidence" value="ECO:0007669"/>
    <property type="project" value="UniProtKB-KW"/>
</dbReference>
<evidence type="ECO:0000256" key="12">
    <source>
        <dbReference type="ARBA" id="ARBA00034430"/>
    </source>
</evidence>
<evidence type="ECO:0000256" key="2">
    <source>
        <dbReference type="ARBA" id="ARBA00006920"/>
    </source>
</evidence>
<dbReference type="Pfam" id="PF06736">
    <property type="entry name" value="TMEM175"/>
    <property type="match status" value="1"/>
</dbReference>
<keyword evidence="8 13" id="KW-1133">Transmembrane helix</keyword>
<name>A0A1B2IUK8_9LACO</name>
<evidence type="ECO:0000256" key="1">
    <source>
        <dbReference type="ARBA" id="ARBA00004141"/>
    </source>
</evidence>
<dbReference type="Proteomes" id="UP000093267">
    <property type="component" value="Chromosome"/>
</dbReference>
<evidence type="ECO:0000256" key="7">
    <source>
        <dbReference type="ARBA" id="ARBA00022958"/>
    </source>
</evidence>
<dbReference type="STRING" id="240427.AYR62_02620"/>